<dbReference type="Proteomes" id="UP000237271">
    <property type="component" value="Unassembled WGS sequence"/>
</dbReference>
<comment type="caution">
    <text evidence="1">The sequence shown here is derived from an EMBL/GenBank/DDBJ whole genome shotgun (WGS) entry which is preliminary data.</text>
</comment>
<reference evidence="1 2" key="1">
    <citation type="journal article" date="2017" name="Genome Biol. Evol.">
        <title>Phytophthora megakarya and P. palmivora, closely related causal agents of cacao black pod rot, underwent increases in genome sizes and gene numbers by different mechanisms.</title>
        <authorList>
            <person name="Ali S.S."/>
            <person name="Shao J."/>
            <person name="Lary D.J."/>
            <person name="Kronmiller B."/>
            <person name="Shen D."/>
            <person name="Strem M.D."/>
            <person name="Amoako-Attah I."/>
            <person name="Akrofi A.Y."/>
            <person name="Begoude B.A."/>
            <person name="Ten Hoopen G.M."/>
            <person name="Coulibaly K."/>
            <person name="Kebe B.I."/>
            <person name="Melnick R.L."/>
            <person name="Guiltinan M.J."/>
            <person name="Tyler B.M."/>
            <person name="Meinhardt L.W."/>
            <person name="Bailey B.A."/>
        </authorList>
    </citation>
    <scope>NUCLEOTIDE SEQUENCE [LARGE SCALE GENOMIC DNA]</scope>
    <source>
        <strain evidence="2">sbr112.9</strain>
    </source>
</reference>
<protein>
    <submittedName>
        <fullName evidence="1">Uncharacterized protein</fullName>
    </submittedName>
</protein>
<gene>
    <name evidence="1" type="ORF">PHPALM_27987</name>
</gene>
<dbReference type="AlphaFoldDB" id="A0A2P4XB67"/>
<organism evidence="1 2">
    <name type="scientific">Phytophthora palmivora</name>
    <dbReference type="NCBI Taxonomy" id="4796"/>
    <lineage>
        <taxon>Eukaryota</taxon>
        <taxon>Sar</taxon>
        <taxon>Stramenopiles</taxon>
        <taxon>Oomycota</taxon>
        <taxon>Peronosporomycetes</taxon>
        <taxon>Peronosporales</taxon>
        <taxon>Peronosporaceae</taxon>
        <taxon>Phytophthora</taxon>
    </lineage>
</organism>
<evidence type="ECO:0000313" key="2">
    <source>
        <dbReference type="Proteomes" id="UP000237271"/>
    </source>
</evidence>
<name>A0A2P4XB67_9STRA</name>
<accession>A0A2P4XB67</accession>
<evidence type="ECO:0000313" key="1">
    <source>
        <dbReference type="EMBL" id="POM62807.1"/>
    </source>
</evidence>
<sequence length="60" mass="6531">MRGCPVNNIAIGDVGTSKVTLQSNQNTVVTKTLNADAKYMKVKSCMERIVSVLSYAPQKQ</sequence>
<keyword evidence="2" id="KW-1185">Reference proteome</keyword>
<dbReference type="EMBL" id="NCKW01015495">
    <property type="protein sequence ID" value="POM62807.1"/>
    <property type="molecule type" value="Genomic_DNA"/>
</dbReference>
<proteinExistence type="predicted"/>